<evidence type="ECO:0000313" key="2">
    <source>
        <dbReference type="Proteomes" id="UP000054776"/>
    </source>
</evidence>
<protein>
    <submittedName>
        <fullName evidence="1">Uncharacterized protein</fullName>
    </submittedName>
</protein>
<dbReference type="Proteomes" id="UP000054776">
    <property type="component" value="Unassembled WGS sequence"/>
</dbReference>
<gene>
    <name evidence="1" type="ORF">T01_10354</name>
</gene>
<sequence length="53" mass="6579">MKLHMKNWYRYKMWDNGLGCGRVHQLFKRKPRNEKSFTLKLKMVLRRRALRAS</sequence>
<organism evidence="1 2">
    <name type="scientific">Trichinella spiralis</name>
    <name type="common">Trichina worm</name>
    <dbReference type="NCBI Taxonomy" id="6334"/>
    <lineage>
        <taxon>Eukaryota</taxon>
        <taxon>Metazoa</taxon>
        <taxon>Ecdysozoa</taxon>
        <taxon>Nematoda</taxon>
        <taxon>Enoplea</taxon>
        <taxon>Dorylaimia</taxon>
        <taxon>Trichinellida</taxon>
        <taxon>Trichinellidae</taxon>
        <taxon>Trichinella</taxon>
    </lineage>
</organism>
<proteinExistence type="predicted"/>
<reference evidence="1 2" key="1">
    <citation type="submission" date="2015-01" db="EMBL/GenBank/DDBJ databases">
        <title>Evolution of Trichinella species and genotypes.</title>
        <authorList>
            <person name="Korhonen P.K."/>
            <person name="Edoardo P."/>
            <person name="Giuseppe L.R."/>
            <person name="Gasser R.B."/>
        </authorList>
    </citation>
    <scope>NUCLEOTIDE SEQUENCE [LARGE SCALE GENOMIC DNA]</scope>
    <source>
        <strain evidence="1">ISS3</strain>
    </source>
</reference>
<accession>A0A0V1BCF8</accession>
<keyword evidence="2" id="KW-1185">Reference proteome</keyword>
<dbReference type="AlphaFoldDB" id="A0A0V1BCF8"/>
<comment type="caution">
    <text evidence="1">The sequence shown here is derived from an EMBL/GenBank/DDBJ whole genome shotgun (WGS) entry which is preliminary data.</text>
</comment>
<dbReference type="InParanoid" id="A0A0V1BCF8"/>
<name>A0A0V1BCF8_TRISP</name>
<evidence type="ECO:0000313" key="1">
    <source>
        <dbReference type="EMBL" id="KRY34697.1"/>
    </source>
</evidence>
<dbReference type="EMBL" id="JYDH01000063">
    <property type="protein sequence ID" value="KRY34697.1"/>
    <property type="molecule type" value="Genomic_DNA"/>
</dbReference>